<dbReference type="Proteomes" id="UP001604336">
    <property type="component" value="Unassembled WGS sequence"/>
</dbReference>
<organism evidence="7 8">
    <name type="scientific">Abeliophyllum distichum</name>
    <dbReference type="NCBI Taxonomy" id="126358"/>
    <lineage>
        <taxon>Eukaryota</taxon>
        <taxon>Viridiplantae</taxon>
        <taxon>Streptophyta</taxon>
        <taxon>Embryophyta</taxon>
        <taxon>Tracheophyta</taxon>
        <taxon>Spermatophyta</taxon>
        <taxon>Magnoliopsida</taxon>
        <taxon>eudicotyledons</taxon>
        <taxon>Gunneridae</taxon>
        <taxon>Pentapetalae</taxon>
        <taxon>asterids</taxon>
        <taxon>lamiids</taxon>
        <taxon>Lamiales</taxon>
        <taxon>Oleaceae</taxon>
        <taxon>Forsythieae</taxon>
        <taxon>Abeliophyllum</taxon>
    </lineage>
</organism>
<keyword evidence="3 5" id="KW-0347">Helicase</keyword>
<evidence type="ECO:0000256" key="5">
    <source>
        <dbReference type="PROSITE-ProRule" id="PRU00560"/>
    </source>
</evidence>
<evidence type="ECO:0000256" key="1">
    <source>
        <dbReference type="ARBA" id="ARBA00022741"/>
    </source>
</evidence>
<feature type="domain" description="UvrD-like helicase ATP-binding" evidence="6">
    <location>
        <begin position="1101"/>
        <end position="1488"/>
    </location>
</feature>
<dbReference type="Pfam" id="PF13087">
    <property type="entry name" value="AAA_12"/>
    <property type="match status" value="1"/>
</dbReference>
<dbReference type="Pfam" id="PF13086">
    <property type="entry name" value="AAA_11"/>
    <property type="match status" value="1"/>
</dbReference>
<dbReference type="EMBL" id="JBFOLK010000012">
    <property type="protein sequence ID" value="KAL2470146.1"/>
    <property type="molecule type" value="Genomic_DNA"/>
</dbReference>
<dbReference type="InterPro" id="IPR039904">
    <property type="entry name" value="TRANK1"/>
</dbReference>
<keyword evidence="1 5" id="KW-0547">Nucleotide-binding</keyword>
<dbReference type="InterPro" id="IPR027417">
    <property type="entry name" value="P-loop_NTPase"/>
</dbReference>
<dbReference type="Gene3D" id="3.40.50.300">
    <property type="entry name" value="P-loop containing nucleotide triphosphate hydrolases"/>
    <property type="match status" value="4"/>
</dbReference>
<evidence type="ECO:0000313" key="8">
    <source>
        <dbReference type="Proteomes" id="UP001604336"/>
    </source>
</evidence>
<sequence length="2770" mass="316832">MTFSSISRLNFLVHGDSHEKKQIALGNGRGALSYSSSKVSFSYLYIDFAFAYCLHILAYKSSTILTQIYTTDKVVKIPELFQSADHYLGSYVFPLLEETRAELASAMDTIHAAPIAEVISLSEANPSDEDTLLYDVKVDSWKNRLIDCGSKPYRTLPGDVILLSNGKPSAAADLQCVGWKWTFASVTNIAESENDDNIVSTNFKVKAGKFFGVGDGLGKSLYVVFLMNITTNERIWNVLSMSKNLKIIETVLCKSNLAEEICEPCSQRDSQLNVKIRTTLLSKLNESQNEAILSSIQRQQCDHKSSVKLIWGPPGTGKTRTLSVLLFSLLRISARTLICTPTNMAIIDLASQVIKLMRKSYEAESEDFLSCPLGDILIFWNKDGLEVGSDIKEFSLKYRVDKLVQCFDLETGWNHSIASMICFLEDSVSLHQMHVELIKAKRSCDDEVHKTESRSLLEFARDQFKSAALPLRRSMLTLFTHLPRSYLGEQNFQYMVQLVSLLDSLKILLSQENLTSEEFESNFSCQGSECSSKSSLLYTRTQCLSVLRSLHFSLAKHGLPREMSKAKIMEFCFQMASLIFCTAASSFKLHSVNMKPLKLLVIDEAAQLKECESIIPLQLPGLRHAILVGDDWQLPASVISKLSEEAGFGTSLFGRLSSLGCSRHLLNVQYRMHPSISCFPNSNFYHNKMLDATSVKGKNYGRSCLPGRMYGPYSFINVFGGKEEMDDVRHSRRNMVEVAVIVNIVHKLFKVWNDSKEKLSIGVVSPYAAQVVAIQDKLTVENHERFIVTVKSIEGFQGGEEDIIIISTVRSNNNGSSGFLSCPKRTMVALTRARHCLWILGNERTLMSSNSVWEAIIRDCKDRQCFFNADEDGELVETIIEVKKELDQLDDLLNEENMLFKSARWKVLFSDYFRISFGKLISPHLKNSVICFLLKISTGWRPKRRSVDLMCKTSLQIVKQFKVEGYYLVCTVDVVKEFHYEQVLKVWDILFLEDIPKFLIRLDTIFNSYTDDFINRCKEKYLDGNLEVPKCWPISHDIVRYKNINNIKFESYSSGCDVDGRSYVENSKVSESFLLMKFYFLSAGVVSYLLSDHEGRELDLPFEVTDEEREIILFPRSSFILGRSGTGKTTVLTMKLCRNIQQYSIASEGFSSVKSCMSLSNRAGVSQCTSGFNNILHQLFVTVNPKLCYAVKQYVSRLKSFVGNGLFYAHSSSIDIDDIDEMGQFQGIPDTFMGIHPDKYPLVITFHKFIMMLDGTLGNSYFERFPEVRGFSRDNRNSRSVALQTFIRRKEVNYDRFCFSYWPHFNQKLTRNLDPSRVFTEIMSHIKGGLQTGVSREDYVSLSERRISTLSAQEREAIYDIFKDYEKLKTKCSEFDLADLVMNLHVRLNNEKLKGDKMDFVYIDEVQDLSMRQIALFKYICKNVDEGFVFSGDTAQTIARGVDFRFEDIRYLFYKDFVMKSKNIGFAGRRDKGLISDMFNLCQNFRTHSGVLRVAQSVIDLLSHFFPQSLDVLAPETSFVYGEPPVVLQTSSDENAIINIFGGNGNFGGKMAGFGADQVILVRDDSARKEISNHVGHQALILTIVESKGLEFQDVLLYNFFGSSPLRTQWRVVYEFLKEKDLLDSSFPKSSPSFSQLRHSVLCSELKQLYVAITRTRQRLWIWENTEELFKPMFDYWMRLRLIQVRKVDHSLAKAMQRASSHEEWKSQGIKLFWDKKYAMAIMCFERAGEPMLKKWAMAASLRTDSDRISGSDPKAAREMLREAAEMFYTLGKSDSAAECFYDLKDYARAGRIYSGKSSESDLRKAGECFTLAGCYRLAADVYEKGNFFTECLSVCYKGLCFDKGLHYIEYWKQQASTTGIKGHKDFDKIGQEFMENCASYYYKLNDNISAMKFVRAFHTMESKRNFLMTLDRLEDLLLLEEESENFLEAAEIAKQLGDLLLEVDLLGKAENFTNASLLTLAYVLSFSLWGCRSKGWPLKSFPQKKNLITKAMSFAEKKSRSFNEFVSTTVKVLSHERSKLFELMQYFSASKTHENLMAEILCVRKILDAHFRVNWAKYKWEIEVPTDLKKYSEERILRNQVSARTLFYFWNLWKEYILDILKSLDCLMRQDFCKCKRTVEFCLNYFGVRRLSNNLNVSFLLLNPDANWVKNIEKRFILQHRNVVSVDTHHYVSASRYYWLRELLFVGIKVLRVLEDLNNSSMEKSFSKYCQISSLTCIFDIAKVFIDSPTRKFQNFVELSFKYFDIVFPLDSLMSLSENIVSLRKTELSRNLLEEVIKRNISTKNELTYAQIGRVVMIWLGSGRPKSDLYKTIVRKFPKTSSWKEFIEILGGIKESDSSASPLSNMVGLIQKFHQSLVETYHADWSVKGYMSPNCFLYLMERLVLLASQCSGSYFTTRSSFVEWLIYYESCDSSSASFVTDKQPDLRKVFDFLFGVVQQFLFDGCNTEKWISCNINFKYYYPVLVLKLFVILCLLCLNSGMYYNVLFKLLGSSQIRSHLPREFCEALQRGRKYVNDDVDVNVNAVAEAFKIIGDPVVIVNLGENNLEFVCPNMIFLDMRVSPAGKKDIMEALFPRSNETSDVQITYVEETKKISCSGLPPPLKMASKSDQNLSSENDNVNLEKKWGVLQEISDMLKSVENKNDGNSKFITPRKKAEVVEILNFLVAESTQFSEKKSPTDEDENVMFEAANTIEELKQLSSLLDLSDSDTWKIGEILKSLESRKPRLDFFFSGFVMQDDTNESIDSCDADLPIPVASGTQSEPNLATECS</sequence>
<dbReference type="InterPro" id="IPR041677">
    <property type="entry name" value="DNA2/NAM7_AAA_11"/>
</dbReference>
<evidence type="ECO:0000256" key="2">
    <source>
        <dbReference type="ARBA" id="ARBA00022801"/>
    </source>
</evidence>
<feature type="binding site" evidence="5">
    <location>
        <begin position="1122"/>
        <end position="1129"/>
    </location>
    <ligand>
        <name>ATP</name>
        <dbReference type="ChEBI" id="CHEBI:30616"/>
    </ligand>
</feature>
<keyword evidence="8" id="KW-1185">Reference proteome</keyword>
<evidence type="ECO:0000256" key="3">
    <source>
        <dbReference type="ARBA" id="ARBA00022806"/>
    </source>
</evidence>
<dbReference type="GO" id="GO:0005524">
    <property type="term" value="F:ATP binding"/>
    <property type="evidence" value="ECO:0007669"/>
    <property type="project" value="UniProtKB-UniRule"/>
</dbReference>
<name>A0ABD1Q1V6_9LAMI</name>
<protein>
    <recommendedName>
        <fullName evidence="6">UvrD-like helicase ATP-binding domain-containing protein</fullName>
    </recommendedName>
</protein>
<evidence type="ECO:0000259" key="6">
    <source>
        <dbReference type="PROSITE" id="PS51198"/>
    </source>
</evidence>
<dbReference type="PROSITE" id="PS51198">
    <property type="entry name" value="UVRD_HELICASE_ATP_BIND"/>
    <property type="match status" value="1"/>
</dbReference>
<evidence type="ECO:0000313" key="7">
    <source>
        <dbReference type="EMBL" id="KAL2470146.1"/>
    </source>
</evidence>
<dbReference type="Pfam" id="PF20073">
    <property type="entry name" value="DUF6469"/>
    <property type="match status" value="1"/>
</dbReference>
<dbReference type="CDD" id="cd18808">
    <property type="entry name" value="SF1_C_Upf1"/>
    <property type="match status" value="1"/>
</dbReference>
<dbReference type="InterPro" id="IPR047187">
    <property type="entry name" value="SF1_C_Upf1"/>
</dbReference>
<dbReference type="GO" id="GO:0005694">
    <property type="term" value="C:chromosome"/>
    <property type="evidence" value="ECO:0007669"/>
    <property type="project" value="UniProtKB-ARBA"/>
</dbReference>
<dbReference type="GO" id="GO:0016787">
    <property type="term" value="F:hydrolase activity"/>
    <property type="evidence" value="ECO:0007669"/>
    <property type="project" value="UniProtKB-UniRule"/>
</dbReference>
<proteinExistence type="predicted"/>
<dbReference type="FunFam" id="3.40.50.300:FF:000326">
    <property type="entry name" value="P-loop containing nucleoside triphosphate hydrolase"/>
    <property type="match status" value="1"/>
</dbReference>
<dbReference type="PANTHER" id="PTHR21529:SF4">
    <property type="entry name" value="TPR AND ANKYRIN REPEAT-CONTAINING PROTEIN 1"/>
    <property type="match status" value="1"/>
</dbReference>
<dbReference type="GO" id="GO:0004386">
    <property type="term" value="F:helicase activity"/>
    <property type="evidence" value="ECO:0007669"/>
    <property type="project" value="UniProtKB-UniRule"/>
</dbReference>
<dbReference type="InterPro" id="IPR014016">
    <property type="entry name" value="UvrD-like_ATP-bd"/>
</dbReference>
<comment type="caution">
    <text evidence="7">The sequence shown here is derived from an EMBL/GenBank/DDBJ whole genome shotgun (WGS) entry which is preliminary data.</text>
</comment>
<accession>A0ABD1Q1V6</accession>
<dbReference type="Pfam" id="PF00580">
    <property type="entry name" value="UvrD-helicase"/>
    <property type="match status" value="1"/>
</dbReference>
<reference evidence="8" key="1">
    <citation type="submission" date="2024-07" db="EMBL/GenBank/DDBJ databases">
        <title>Two chromosome-level genome assemblies of Korean endemic species Abeliophyllum distichum and Forsythia ovata (Oleaceae).</title>
        <authorList>
            <person name="Jang H."/>
        </authorList>
    </citation>
    <scope>NUCLEOTIDE SEQUENCE [LARGE SCALE GENOMIC DNA]</scope>
</reference>
<dbReference type="InterPro" id="IPR041679">
    <property type="entry name" value="DNA2/NAM7-like_C"/>
</dbReference>
<dbReference type="InterPro" id="IPR045529">
    <property type="entry name" value="DUF6469"/>
</dbReference>
<evidence type="ECO:0000256" key="4">
    <source>
        <dbReference type="ARBA" id="ARBA00022840"/>
    </source>
</evidence>
<dbReference type="SUPFAM" id="SSF52540">
    <property type="entry name" value="P-loop containing nucleoside triphosphate hydrolases"/>
    <property type="match status" value="2"/>
</dbReference>
<dbReference type="PANTHER" id="PTHR21529">
    <property type="entry name" value="MAMMARY TURMOR VIRUS RECEPTOR HOMOLOG 1, 2 MTVR1, 2"/>
    <property type="match status" value="1"/>
</dbReference>
<gene>
    <name evidence="7" type="ORF">Adt_38282</name>
</gene>
<keyword evidence="2 5" id="KW-0378">Hydrolase</keyword>
<keyword evidence="4 5" id="KW-0067">ATP-binding</keyword>